<evidence type="ECO:0000313" key="1">
    <source>
        <dbReference type="EMBL" id="KAK8400904.1"/>
    </source>
</evidence>
<keyword evidence="2" id="KW-1185">Reference proteome</keyword>
<dbReference type="Proteomes" id="UP001487740">
    <property type="component" value="Unassembled WGS sequence"/>
</dbReference>
<accession>A0AAW0UL71</accession>
<organism evidence="1 2">
    <name type="scientific">Scylla paramamosain</name>
    <name type="common">Mud crab</name>
    <dbReference type="NCBI Taxonomy" id="85552"/>
    <lineage>
        <taxon>Eukaryota</taxon>
        <taxon>Metazoa</taxon>
        <taxon>Ecdysozoa</taxon>
        <taxon>Arthropoda</taxon>
        <taxon>Crustacea</taxon>
        <taxon>Multicrustacea</taxon>
        <taxon>Malacostraca</taxon>
        <taxon>Eumalacostraca</taxon>
        <taxon>Eucarida</taxon>
        <taxon>Decapoda</taxon>
        <taxon>Pleocyemata</taxon>
        <taxon>Brachyura</taxon>
        <taxon>Eubrachyura</taxon>
        <taxon>Portunoidea</taxon>
        <taxon>Portunidae</taxon>
        <taxon>Portuninae</taxon>
        <taxon>Scylla</taxon>
    </lineage>
</organism>
<protein>
    <submittedName>
        <fullName evidence="1">Uncharacterized protein</fullName>
    </submittedName>
</protein>
<comment type="caution">
    <text evidence="1">The sequence shown here is derived from an EMBL/GenBank/DDBJ whole genome shotgun (WGS) entry which is preliminary data.</text>
</comment>
<gene>
    <name evidence="1" type="ORF">O3P69_002580</name>
</gene>
<proteinExistence type="predicted"/>
<evidence type="ECO:0000313" key="2">
    <source>
        <dbReference type="Proteomes" id="UP001487740"/>
    </source>
</evidence>
<name>A0AAW0UL71_SCYPA</name>
<sequence length="81" mass="9571">MVLCESMWSEHTELLLHTEVRWLSRGRIFELRDEETMTEVCADRGLKVLLENSNVIRFWSSGKEHPDLGKLALENFYHSLH</sequence>
<dbReference type="EMBL" id="JARAKH010000009">
    <property type="protein sequence ID" value="KAK8400904.1"/>
    <property type="molecule type" value="Genomic_DNA"/>
</dbReference>
<reference evidence="1 2" key="1">
    <citation type="submission" date="2023-03" db="EMBL/GenBank/DDBJ databases">
        <title>High-quality genome of Scylla paramamosain provides insights in environmental adaptation.</title>
        <authorList>
            <person name="Zhang L."/>
        </authorList>
    </citation>
    <scope>NUCLEOTIDE SEQUENCE [LARGE SCALE GENOMIC DNA]</scope>
    <source>
        <strain evidence="1">LZ_2023a</strain>
        <tissue evidence="1">Muscle</tissue>
    </source>
</reference>
<dbReference type="AlphaFoldDB" id="A0AAW0UL71"/>